<dbReference type="SUPFAM" id="SSF69279">
    <property type="entry name" value="Phage tail proteins"/>
    <property type="match status" value="2"/>
</dbReference>
<evidence type="ECO:0000259" key="3">
    <source>
        <dbReference type="Pfam" id="PF10106"/>
    </source>
</evidence>
<reference evidence="5 6" key="1">
    <citation type="submission" date="2019-10" db="EMBL/GenBank/DDBJ databases">
        <title>Two novel species isolated from a subtropical stream in China.</title>
        <authorList>
            <person name="Lu H."/>
        </authorList>
    </citation>
    <scope>NUCLEOTIDE SEQUENCE [LARGE SCALE GENOMIC DNA]</scope>
    <source>
        <strain evidence="5 6">FT29W</strain>
    </source>
</reference>
<dbReference type="RefSeq" id="WP_152838976.1">
    <property type="nucleotide sequence ID" value="NZ_WHUG01000005.1"/>
</dbReference>
<evidence type="ECO:0000259" key="2">
    <source>
        <dbReference type="Pfam" id="PF04717"/>
    </source>
</evidence>
<dbReference type="InterPro" id="IPR028244">
    <property type="entry name" value="T6SS_Rhs_Vgr_dom"/>
</dbReference>
<gene>
    <name evidence="5" type="primary">vgrG</name>
    <name evidence="5" type="ORF">GEV02_15695</name>
</gene>
<dbReference type="Pfam" id="PF13296">
    <property type="entry name" value="T6SS_Vgr"/>
    <property type="match status" value="1"/>
</dbReference>
<dbReference type="AlphaFoldDB" id="A0A6A7N3P2"/>
<dbReference type="InterPro" id="IPR037026">
    <property type="entry name" value="Vgr_OB-fold_dom_sf"/>
</dbReference>
<dbReference type="Gene3D" id="2.40.50.230">
    <property type="entry name" value="Gp5 N-terminal domain"/>
    <property type="match status" value="1"/>
</dbReference>
<dbReference type="InterPro" id="IPR006533">
    <property type="entry name" value="T6SS_Vgr_RhsGE"/>
</dbReference>
<organism evidence="5 6">
    <name type="scientific">Rugamonas aquatica</name>
    <dbReference type="NCBI Taxonomy" id="2743357"/>
    <lineage>
        <taxon>Bacteria</taxon>
        <taxon>Pseudomonadati</taxon>
        <taxon>Pseudomonadota</taxon>
        <taxon>Betaproteobacteria</taxon>
        <taxon>Burkholderiales</taxon>
        <taxon>Oxalobacteraceae</taxon>
        <taxon>Telluria group</taxon>
        <taxon>Rugamonas</taxon>
    </lineage>
</organism>
<dbReference type="SUPFAM" id="SSF69255">
    <property type="entry name" value="gp5 N-terminal domain-like"/>
    <property type="match status" value="1"/>
</dbReference>
<sequence length="955" mass="100320">MTEVLEQLRASLAGFSSERRLYALTVDGANPDDLMVEAFFADDPLQGVGERDIIALSPSAHLDLASLLGKCAVLEVSLADGSRARFSGHVSQAGMLGSEGGLARYRLHLTPWLSRLRHVRNSRVWQDSSVTDIVDAVLGGYAPDALWRWSGDVAAFMEQVTPRSYCCQYRESDHDFILRLLSEEGLGWRFEDTPDGACMVLFADSTQDSAVPEDASSAACGGLRYHAARVGESQDTIQSLRANRRLHASLVSVLSYDYKAKKATAASAPTRLPVGGGKAPMVESYDHPGQYFYTDAAQAERYAGLQMQAHEADGRLWQARSTVRTLRAGTRFTLTQGPLAAGEDTPAYVVLRVLSVGINNLPAPARQGLAELFGPIPELLEEVAIERSAKLPDEFALALHQARDSGYANCFEALPAELPWRPMADGRSARHHAKPTARGSQSAIVVGADGNDQPSGADELYCDALGRVRIRYHWQDDANVTCWVRVAQRSAGGGMGSQFLPRIGQEVLVQFIENDIDRPIIIGALYNGQGEGGVPHTPGGEPGGDSAGVFDPAHDHGVSAQGNLAGGNSPLWHGASGDSAGHRNGAAQWGMRSKEFGGAGYNQLLFDDTDSQGRVQLRSTHAASELTLGHLIHSADNYRGSLRGQGAELRTDAYGVVRGGAGLLVTSYQVSHNAGEREPMGDNTSGIALMKQAVKLGETFSDAAKTHETVAYASHLGGGKANASVLDEKSAPLKAMLAAVSGMVGDASLDAAQADAAGKDSSPGDGKLPHSSSPIIAISARNGLGVTAGQGLQLASGETLTLMSGGDSQFASGGQFRLHSGQAIGVLGGAVKAGEQGVGVQLIAAKDAVDIQAQADELKVQARDEINLVSANACVDWAAAKRISLSTAGGANITIDGGNITVQCPGKLTIHAGTKNFSGQERINYTLPALPTSICKPCLLAALRSGSPFVAPAAA</sequence>
<name>A0A6A7N3P2_9BURK</name>
<dbReference type="Pfam" id="PF10106">
    <property type="entry name" value="DUF2345"/>
    <property type="match status" value="1"/>
</dbReference>
<evidence type="ECO:0000313" key="5">
    <source>
        <dbReference type="EMBL" id="MQA39597.1"/>
    </source>
</evidence>
<evidence type="ECO:0000256" key="1">
    <source>
        <dbReference type="SAM" id="MobiDB-lite"/>
    </source>
</evidence>
<evidence type="ECO:0000259" key="4">
    <source>
        <dbReference type="Pfam" id="PF13296"/>
    </source>
</evidence>
<dbReference type="Pfam" id="PF04717">
    <property type="entry name" value="Phage_base_V"/>
    <property type="match status" value="1"/>
</dbReference>
<dbReference type="EMBL" id="WHUG01000005">
    <property type="protein sequence ID" value="MQA39597.1"/>
    <property type="molecule type" value="Genomic_DNA"/>
</dbReference>
<evidence type="ECO:0000313" key="6">
    <source>
        <dbReference type="Proteomes" id="UP000440498"/>
    </source>
</evidence>
<feature type="domain" description="Gp5/Type VI secretion system Vgr protein OB-fold" evidence="2">
    <location>
        <begin position="463"/>
        <end position="526"/>
    </location>
</feature>
<keyword evidence="6" id="KW-1185">Reference proteome</keyword>
<proteinExistence type="predicted"/>
<dbReference type="Gene3D" id="4.10.220.110">
    <property type="match status" value="1"/>
</dbReference>
<dbReference type="Pfam" id="PF05954">
    <property type="entry name" value="Phage_GPD"/>
    <property type="match status" value="1"/>
</dbReference>
<feature type="domain" description="DUF2345" evidence="3">
    <location>
        <begin position="765"/>
        <end position="919"/>
    </location>
</feature>
<feature type="region of interest" description="Disordered" evidence="1">
    <location>
        <begin position="754"/>
        <end position="773"/>
    </location>
</feature>
<feature type="domain" description="Putative type VI secretion system Rhs element associated Vgr" evidence="4">
    <location>
        <begin position="594"/>
        <end position="704"/>
    </location>
</feature>
<dbReference type="NCBIfam" id="TIGR01646">
    <property type="entry name" value="vgr_GE"/>
    <property type="match status" value="1"/>
</dbReference>
<dbReference type="Gene3D" id="2.30.110.50">
    <property type="match status" value="1"/>
</dbReference>
<dbReference type="InterPro" id="IPR006531">
    <property type="entry name" value="Gp5/Vgr_OB"/>
</dbReference>
<protein>
    <submittedName>
        <fullName evidence="5">Type VI secretion system tip protein VgrG</fullName>
    </submittedName>
</protein>
<dbReference type="Proteomes" id="UP000440498">
    <property type="component" value="Unassembled WGS sequence"/>
</dbReference>
<accession>A0A6A7N3P2</accession>
<dbReference type="Gene3D" id="3.55.50.10">
    <property type="entry name" value="Baseplate protein-like domains"/>
    <property type="match status" value="1"/>
</dbReference>
<dbReference type="InterPro" id="IPR018769">
    <property type="entry name" value="VgrG2_DUF2345"/>
</dbReference>
<comment type="caution">
    <text evidence="5">The sequence shown here is derived from an EMBL/GenBank/DDBJ whole genome shotgun (WGS) entry which is preliminary data.</text>
</comment>